<sequence>MDDSGWVDGVRYELNPDGLSMTQRICLYKANYKKCLKLKGSTKVISAEIYNSGKVFLMVAEYSRTKTPSGTCRQVLGVGAACNM</sequence>
<dbReference type="AlphaFoldDB" id="A0A0L0VGT2"/>
<proteinExistence type="predicted"/>
<dbReference type="Proteomes" id="UP000054564">
    <property type="component" value="Unassembled WGS sequence"/>
</dbReference>
<name>A0A0L0VGT2_9BASI</name>
<dbReference type="EMBL" id="AJIL01000059">
    <property type="protein sequence ID" value="KNE98229.1"/>
    <property type="molecule type" value="Genomic_DNA"/>
</dbReference>
<protein>
    <submittedName>
        <fullName evidence="1">Uncharacterized protein</fullName>
    </submittedName>
</protein>
<accession>A0A0L0VGT2</accession>
<evidence type="ECO:0000313" key="1">
    <source>
        <dbReference type="EMBL" id="KNE98229.1"/>
    </source>
</evidence>
<organism evidence="1 2">
    <name type="scientific">Puccinia striiformis f. sp. tritici PST-78</name>
    <dbReference type="NCBI Taxonomy" id="1165861"/>
    <lineage>
        <taxon>Eukaryota</taxon>
        <taxon>Fungi</taxon>
        <taxon>Dikarya</taxon>
        <taxon>Basidiomycota</taxon>
        <taxon>Pucciniomycotina</taxon>
        <taxon>Pucciniomycetes</taxon>
        <taxon>Pucciniales</taxon>
        <taxon>Pucciniaceae</taxon>
        <taxon>Puccinia</taxon>
    </lineage>
</organism>
<keyword evidence="2" id="KW-1185">Reference proteome</keyword>
<reference evidence="2" key="1">
    <citation type="submission" date="2014-03" db="EMBL/GenBank/DDBJ databases">
        <title>The Genome Sequence of Puccinia striiformis f. sp. tritici PST-78.</title>
        <authorList>
            <consortium name="The Broad Institute Genome Sequencing Platform"/>
            <person name="Cuomo C."/>
            <person name="Hulbert S."/>
            <person name="Chen X."/>
            <person name="Walker B."/>
            <person name="Young S.K."/>
            <person name="Zeng Q."/>
            <person name="Gargeya S."/>
            <person name="Fitzgerald M."/>
            <person name="Haas B."/>
            <person name="Abouelleil A."/>
            <person name="Alvarado L."/>
            <person name="Arachchi H.M."/>
            <person name="Berlin A.M."/>
            <person name="Chapman S.B."/>
            <person name="Goldberg J."/>
            <person name="Griggs A."/>
            <person name="Gujja S."/>
            <person name="Hansen M."/>
            <person name="Howarth C."/>
            <person name="Imamovic A."/>
            <person name="Larimer J."/>
            <person name="McCowan C."/>
            <person name="Montmayeur A."/>
            <person name="Murphy C."/>
            <person name="Neiman D."/>
            <person name="Pearson M."/>
            <person name="Priest M."/>
            <person name="Roberts A."/>
            <person name="Saif S."/>
            <person name="Shea T."/>
            <person name="Sisk P."/>
            <person name="Sykes S."/>
            <person name="Wortman J."/>
            <person name="Nusbaum C."/>
            <person name="Birren B."/>
        </authorList>
    </citation>
    <scope>NUCLEOTIDE SEQUENCE [LARGE SCALE GENOMIC DNA]</scope>
    <source>
        <strain evidence="2">race PST-78</strain>
    </source>
</reference>
<evidence type="ECO:0000313" key="2">
    <source>
        <dbReference type="Proteomes" id="UP000054564"/>
    </source>
</evidence>
<comment type="caution">
    <text evidence="1">The sequence shown here is derived from an EMBL/GenBank/DDBJ whole genome shotgun (WGS) entry which is preliminary data.</text>
</comment>
<gene>
    <name evidence="1" type="ORF">PSTG_08498</name>
</gene>